<evidence type="ECO:0000313" key="2">
    <source>
        <dbReference type="Proteomes" id="UP001196413"/>
    </source>
</evidence>
<sequence>MEKEQQLLVDAEQVITAANIRSATDAEKRVQMRVAELKSKATALLRSELDSDREQSMKDMYEDMVDKLSQLVRRIPNRDTPKEIL</sequence>
<gene>
    <name evidence="1" type="ORF">KIN20_006972</name>
</gene>
<dbReference type="AlphaFoldDB" id="A0AAD5M4K6"/>
<proteinExistence type="predicted"/>
<evidence type="ECO:0000313" key="1">
    <source>
        <dbReference type="EMBL" id="KAJ1351035.1"/>
    </source>
</evidence>
<reference evidence="1" key="1">
    <citation type="submission" date="2021-06" db="EMBL/GenBank/DDBJ databases">
        <title>Parelaphostrongylus tenuis whole genome reference sequence.</title>
        <authorList>
            <person name="Garwood T.J."/>
            <person name="Larsen P.A."/>
            <person name="Fountain-Jones N.M."/>
            <person name="Garbe J.R."/>
            <person name="Macchietto M.G."/>
            <person name="Kania S.A."/>
            <person name="Gerhold R.W."/>
            <person name="Richards J.E."/>
            <person name="Wolf T.M."/>
        </authorList>
    </citation>
    <scope>NUCLEOTIDE SEQUENCE</scope>
    <source>
        <strain evidence="1">MNPRO001-30</strain>
        <tissue evidence="1">Meninges</tissue>
    </source>
</reference>
<accession>A0AAD5M4K6</accession>
<protein>
    <submittedName>
        <fullName evidence="1">Uncharacterized protein</fullName>
    </submittedName>
</protein>
<organism evidence="1 2">
    <name type="scientific">Parelaphostrongylus tenuis</name>
    <name type="common">Meningeal worm</name>
    <dbReference type="NCBI Taxonomy" id="148309"/>
    <lineage>
        <taxon>Eukaryota</taxon>
        <taxon>Metazoa</taxon>
        <taxon>Ecdysozoa</taxon>
        <taxon>Nematoda</taxon>
        <taxon>Chromadorea</taxon>
        <taxon>Rhabditida</taxon>
        <taxon>Rhabditina</taxon>
        <taxon>Rhabditomorpha</taxon>
        <taxon>Strongyloidea</taxon>
        <taxon>Metastrongylidae</taxon>
        <taxon>Parelaphostrongylus</taxon>
    </lineage>
</organism>
<comment type="caution">
    <text evidence="1">The sequence shown here is derived from an EMBL/GenBank/DDBJ whole genome shotgun (WGS) entry which is preliminary data.</text>
</comment>
<name>A0AAD5M4K6_PARTN</name>
<dbReference type="EMBL" id="JAHQIW010000987">
    <property type="protein sequence ID" value="KAJ1351035.1"/>
    <property type="molecule type" value="Genomic_DNA"/>
</dbReference>
<keyword evidence="2" id="KW-1185">Reference proteome</keyword>
<dbReference type="Proteomes" id="UP001196413">
    <property type="component" value="Unassembled WGS sequence"/>
</dbReference>